<dbReference type="Gene3D" id="3.30.2410.10">
    <property type="entry name" value="Hect, E3 ligase catalytic domain"/>
    <property type="match status" value="1"/>
</dbReference>
<dbReference type="Proteomes" id="UP000481153">
    <property type="component" value="Unassembled WGS sequence"/>
</dbReference>
<dbReference type="AlphaFoldDB" id="A0A6G0X574"/>
<name>A0A6G0X574_9STRA</name>
<dbReference type="Pfam" id="PF00632">
    <property type="entry name" value="HECT"/>
    <property type="match status" value="1"/>
</dbReference>
<feature type="compositionally biased region" description="Polar residues" evidence="3">
    <location>
        <begin position="21"/>
        <end position="33"/>
    </location>
</feature>
<evidence type="ECO:0000313" key="5">
    <source>
        <dbReference type="EMBL" id="KAF0734957.1"/>
    </source>
</evidence>
<feature type="active site" description="Glycyl thioester intermediate" evidence="2">
    <location>
        <position position="746"/>
    </location>
</feature>
<dbReference type="InterPro" id="IPR000569">
    <property type="entry name" value="HECT_dom"/>
</dbReference>
<dbReference type="InterPro" id="IPR042469">
    <property type="entry name" value="HECTD3"/>
</dbReference>
<proteinExistence type="predicted"/>
<comment type="caution">
    <text evidence="5">The sequence shown here is derived from an EMBL/GenBank/DDBJ whole genome shotgun (WGS) entry which is preliminary data.</text>
</comment>
<evidence type="ECO:0000256" key="1">
    <source>
        <dbReference type="ARBA" id="ARBA00022786"/>
    </source>
</evidence>
<dbReference type="PANTHER" id="PTHR46654">
    <property type="entry name" value="E3 UBIQUITIN-PROTEIN LIGASE HECTD3"/>
    <property type="match status" value="1"/>
</dbReference>
<sequence length="791" mass="89565">MSFSVNGRILDNVKFSRGDSDGSSPHELNSPTPSMLAGLWGDEDDDGEANIGDEQLDDVGEEGRHDDTPSNSTSGNNSPDNFPVRLGAGESFEVEQEPGADITQVEDTKKSKIELKVPLKNNSWLLHSGIFPSLSLRTGDSIRWNFGHTPLVHCPEGYMPIAQAVQVLNEPVVFEKFDFEDKEWHEVSFRHRVNNVRPALIGEWMCQDGNGNTVKDTSGNHQHGTLQHSSESSWNSNVLSPPISFGTGFALRVHPIYLNARSLLSLPTLFQPDYMIGRQKEYLEMVRYVNKVSTTRNLSLKDLLSSTWATLAPEKEELIRWPCLAELVERNEDLSYRFNLLVHFNNTVRETLEYVELTSSTNLAKLLSRARGLIFGSVKHELWDPLLEKTQAGSSPEMSLTLNRPKAARWKPTNNDYNRFALFAQAYREMINWAPSIYCRTNNLYVVTFLGENSIDAGGPYRETLSQFCAELQSSQLPLLLPTPNGQHNVGTHRDAWVLHPVSHEQHSGMLTFLGKLLGVAIRTKYCLSLNLSQVVWKLLVQDPITLDDLEAIDTLVVSSMRSLRTIEQSGVTEELFADFVLETMTTLSTDNRMVNLVDDGDSIPVTFATRHTFADLVEAYRMHEFDDAAKYLRQGLGLVVPLRLLRLFTWMELEALVCGTPEVDIDLLEKCTEYSSCNPTDQHVIWFWEVLRGYNQEARQAFLRFVWGRSRLPRSIQEFQNGQQFKLQGFGRQPADMYMPVSHTCFFSLELPRYSSLEVLSTRLTYAIFNCVAIDGDTNTMQANQLGWED</sequence>
<dbReference type="Gene3D" id="3.30.2160.10">
    <property type="entry name" value="Hect, E3 ligase catalytic domain"/>
    <property type="match status" value="1"/>
</dbReference>
<dbReference type="Gene3D" id="3.90.1750.10">
    <property type="entry name" value="Hect, E3 ligase catalytic domains"/>
    <property type="match status" value="1"/>
</dbReference>
<reference evidence="5 6" key="1">
    <citation type="submission" date="2019-07" db="EMBL/GenBank/DDBJ databases">
        <title>Genomics analysis of Aphanomyces spp. identifies a new class of oomycete effector associated with host adaptation.</title>
        <authorList>
            <person name="Gaulin E."/>
        </authorList>
    </citation>
    <scope>NUCLEOTIDE SEQUENCE [LARGE SCALE GENOMIC DNA]</scope>
    <source>
        <strain evidence="5 6">ATCC 201684</strain>
    </source>
</reference>
<feature type="region of interest" description="Disordered" evidence="3">
    <location>
        <begin position="13"/>
        <end position="86"/>
    </location>
</feature>
<dbReference type="SUPFAM" id="SSF56204">
    <property type="entry name" value="Hect, E3 ligase catalytic domain"/>
    <property type="match status" value="1"/>
</dbReference>
<evidence type="ECO:0000313" key="6">
    <source>
        <dbReference type="Proteomes" id="UP000481153"/>
    </source>
</evidence>
<dbReference type="SMART" id="SM00119">
    <property type="entry name" value="HECTc"/>
    <property type="match status" value="1"/>
</dbReference>
<dbReference type="InterPro" id="IPR035983">
    <property type="entry name" value="Hect_E3_ubiquitin_ligase"/>
</dbReference>
<evidence type="ECO:0000256" key="2">
    <source>
        <dbReference type="PROSITE-ProRule" id="PRU00104"/>
    </source>
</evidence>
<accession>A0A6G0X574</accession>
<organism evidence="5 6">
    <name type="scientific">Aphanomyces euteiches</name>
    <dbReference type="NCBI Taxonomy" id="100861"/>
    <lineage>
        <taxon>Eukaryota</taxon>
        <taxon>Sar</taxon>
        <taxon>Stramenopiles</taxon>
        <taxon>Oomycota</taxon>
        <taxon>Saprolegniomycetes</taxon>
        <taxon>Saprolegniales</taxon>
        <taxon>Verrucalvaceae</taxon>
        <taxon>Aphanomyces</taxon>
    </lineage>
</organism>
<keyword evidence="1 2" id="KW-0833">Ubl conjugation pathway</keyword>
<dbReference type="PROSITE" id="PS50237">
    <property type="entry name" value="HECT"/>
    <property type="match status" value="1"/>
</dbReference>
<protein>
    <recommendedName>
        <fullName evidence="4">HECT domain-containing protein</fullName>
    </recommendedName>
</protein>
<dbReference type="GO" id="GO:0004842">
    <property type="term" value="F:ubiquitin-protein transferase activity"/>
    <property type="evidence" value="ECO:0007669"/>
    <property type="project" value="InterPro"/>
</dbReference>
<gene>
    <name evidence="5" type="ORF">Ae201684_008434</name>
</gene>
<keyword evidence="6" id="KW-1185">Reference proteome</keyword>
<feature type="domain" description="HECT" evidence="4">
    <location>
        <begin position="447"/>
        <end position="769"/>
    </location>
</feature>
<feature type="compositionally biased region" description="Low complexity" evidence="3">
    <location>
        <begin position="69"/>
        <end position="81"/>
    </location>
</feature>
<dbReference type="PANTHER" id="PTHR46654:SF1">
    <property type="entry name" value="E3 UBIQUITIN-PROTEIN LIGASE HECTD3"/>
    <property type="match status" value="1"/>
</dbReference>
<evidence type="ECO:0000256" key="3">
    <source>
        <dbReference type="SAM" id="MobiDB-lite"/>
    </source>
</evidence>
<evidence type="ECO:0000259" key="4">
    <source>
        <dbReference type="PROSITE" id="PS50237"/>
    </source>
</evidence>
<dbReference type="VEuPathDB" id="FungiDB:AeMF1_000169"/>
<dbReference type="EMBL" id="VJMJ01000102">
    <property type="protein sequence ID" value="KAF0734957.1"/>
    <property type="molecule type" value="Genomic_DNA"/>
</dbReference>